<dbReference type="Proteomes" id="UP000219636">
    <property type="component" value="Unassembled WGS sequence"/>
</dbReference>
<dbReference type="AlphaFoldDB" id="A0A285TMV2"/>
<dbReference type="RefSeq" id="WP_097074986.1">
    <property type="nucleotide sequence ID" value="NZ_OBMQ01000016.1"/>
</dbReference>
<accession>A0A285TMV2</accession>
<evidence type="ECO:0000313" key="2">
    <source>
        <dbReference type="Proteomes" id="UP000219636"/>
    </source>
</evidence>
<reference evidence="2" key="1">
    <citation type="submission" date="2017-08" db="EMBL/GenBank/DDBJ databases">
        <authorList>
            <person name="Varghese N."/>
            <person name="Submissions S."/>
        </authorList>
    </citation>
    <scope>NUCLEOTIDE SEQUENCE [LARGE SCALE GENOMIC DNA]</scope>
    <source>
        <strain evidence="2">JC22</strain>
    </source>
</reference>
<gene>
    <name evidence="1" type="ORF">SAMN05880501_11652</name>
</gene>
<sequence length="115" mass="13388">MKNHWEEILVVGGEGGSIKLYGSKTAIGDWIYSTEKNESALIDFFDDEDLKSVAVQKSKVVSNWEEAIYLLGPYWMNLYPIHVHPAFKLKVWEEVNKQEEVRSLSRWKRLCVRGE</sequence>
<dbReference type="OrthoDB" id="2990523at2"/>
<protein>
    <submittedName>
        <fullName evidence="1">Uncharacterized protein</fullName>
    </submittedName>
</protein>
<organism evidence="1 2">
    <name type="scientific">Ureibacillus xyleni</name>
    <dbReference type="NCBI Taxonomy" id="614648"/>
    <lineage>
        <taxon>Bacteria</taxon>
        <taxon>Bacillati</taxon>
        <taxon>Bacillota</taxon>
        <taxon>Bacilli</taxon>
        <taxon>Bacillales</taxon>
        <taxon>Caryophanaceae</taxon>
        <taxon>Ureibacillus</taxon>
    </lineage>
</organism>
<proteinExistence type="predicted"/>
<name>A0A285TMV2_9BACL</name>
<dbReference type="EMBL" id="OBMQ01000016">
    <property type="protein sequence ID" value="SOC23957.1"/>
    <property type="molecule type" value="Genomic_DNA"/>
</dbReference>
<evidence type="ECO:0000313" key="1">
    <source>
        <dbReference type="EMBL" id="SOC23957.1"/>
    </source>
</evidence>
<keyword evidence="2" id="KW-1185">Reference proteome</keyword>